<sequence length="228" mass="25034">IRDDGMAILGRGNAPISCLSFRGCKWVTDKGIKFSLGSKGLIELCIKTCLLVMNKAMKALAMNLDFFGKLDICNCQGIYLESVKNQKKPYFPGLQWISIGQTSLILIANNVLPQICRERPWLTICKDGFTLASNEMCYASRNLLQATSTPQPQIPAIPNLPQIPSIPNMPRPQMSTIPKMPQPQMPTIPTLPNMPKVSLPSLPSMPTIANHPTAIPQIPVFAPPPSKK</sequence>
<name>A0A6L2NH21_TANCI</name>
<feature type="domain" description="F-box/LRR-repeat protein 15-like leucin rich repeat" evidence="1">
    <location>
        <begin position="40"/>
        <end position="128"/>
    </location>
</feature>
<accession>A0A6L2NH21</accession>
<dbReference type="EMBL" id="BKCJ010009130">
    <property type="protein sequence ID" value="GEU85538.1"/>
    <property type="molecule type" value="Genomic_DNA"/>
</dbReference>
<organism evidence="2">
    <name type="scientific">Tanacetum cinerariifolium</name>
    <name type="common">Dalmatian daisy</name>
    <name type="synonym">Chrysanthemum cinerariifolium</name>
    <dbReference type="NCBI Taxonomy" id="118510"/>
    <lineage>
        <taxon>Eukaryota</taxon>
        <taxon>Viridiplantae</taxon>
        <taxon>Streptophyta</taxon>
        <taxon>Embryophyta</taxon>
        <taxon>Tracheophyta</taxon>
        <taxon>Spermatophyta</taxon>
        <taxon>Magnoliopsida</taxon>
        <taxon>eudicotyledons</taxon>
        <taxon>Gunneridae</taxon>
        <taxon>Pentapetalae</taxon>
        <taxon>asterids</taxon>
        <taxon>campanulids</taxon>
        <taxon>Asterales</taxon>
        <taxon>Asteraceae</taxon>
        <taxon>Asteroideae</taxon>
        <taxon>Anthemideae</taxon>
        <taxon>Anthemidinae</taxon>
        <taxon>Tanacetum</taxon>
    </lineage>
</organism>
<dbReference type="InterPro" id="IPR057207">
    <property type="entry name" value="FBXL15_LRR"/>
</dbReference>
<dbReference type="PANTHER" id="PTHR33088">
    <property type="entry name" value="MUCIN-2"/>
    <property type="match status" value="1"/>
</dbReference>
<evidence type="ECO:0000313" key="2">
    <source>
        <dbReference type="EMBL" id="GEU85538.1"/>
    </source>
</evidence>
<feature type="non-terminal residue" evidence="2">
    <location>
        <position position="1"/>
    </location>
</feature>
<comment type="caution">
    <text evidence="2">The sequence shown here is derived from an EMBL/GenBank/DDBJ whole genome shotgun (WGS) entry which is preliminary data.</text>
</comment>
<dbReference type="Pfam" id="PF25372">
    <property type="entry name" value="DUF7885"/>
    <property type="match status" value="1"/>
</dbReference>
<dbReference type="AlphaFoldDB" id="A0A6L2NH21"/>
<dbReference type="PANTHER" id="PTHR33088:SF105">
    <property type="entry name" value="ESX-1 SECRETION-ASSOCIATED PROTEIN ESPE"/>
    <property type="match status" value="1"/>
</dbReference>
<gene>
    <name evidence="2" type="ORF">Tci_057516</name>
</gene>
<dbReference type="InterPro" id="IPR044659">
    <property type="entry name" value="PELPK1_2"/>
</dbReference>
<reference evidence="2" key="1">
    <citation type="journal article" date="2019" name="Sci. Rep.">
        <title>Draft genome of Tanacetum cinerariifolium, the natural source of mosquito coil.</title>
        <authorList>
            <person name="Yamashiro T."/>
            <person name="Shiraishi A."/>
            <person name="Satake H."/>
            <person name="Nakayama K."/>
        </authorList>
    </citation>
    <scope>NUCLEOTIDE SEQUENCE</scope>
</reference>
<dbReference type="Gene3D" id="3.80.10.10">
    <property type="entry name" value="Ribonuclease Inhibitor"/>
    <property type="match status" value="1"/>
</dbReference>
<dbReference type="InterPro" id="IPR032675">
    <property type="entry name" value="LRR_dom_sf"/>
</dbReference>
<evidence type="ECO:0000259" key="1">
    <source>
        <dbReference type="Pfam" id="PF25372"/>
    </source>
</evidence>
<protein>
    <recommendedName>
        <fullName evidence="1">F-box/LRR-repeat protein 15-like leucin rich repeat domain-containing protein</fullName>
    </recommendedName>
</protein>
<proteinExistence type="predicted"/>